<reference evidence="2 3" key="1">
    <citation type="submission" date="2024-09" db="EMBL/GenBank/DDBJ databases">
        <title>Rethinking Asexuality: The Enigmatic Case of Functional Sexual Genes in Lepraria (Stereocaulaceae).</title>
        <authorList>
            <person name="Doellman M."/>
            <person name="Sun Y."/>
            <person name="Barcenas-Pena A."/>
            <person name="Lumbsch H.T."/>
            <person name="Grewe F."/>
        </authorList>
    </citation>
    <scope>NUCLEOTIDE SEQUENCE [LARGE SCALE GENOMIC DNA]</scope>
    <source>
        <strain evidence="2 3">Mercado 3170</strain>
    </source>
</reference>
<dbReference type="PANTHER" id="PTHR36156:SF2">
    <property type="entry name" value="CUPIN TYPE-2 DOMAIN-CONTAINING PROTEIN"/>
    <property type="match status" value="1"/>
</dbReference>
<evidence type="ECO:0000313" key="3">
    <source>
        <dbReference type="Proteomes" id="UP001590950"/>
    </source>
</evidence>
<feature type="domain" description="Cupin type-2" evidence="1">
    <location>
        <begin position="95"/>
        <end position="162"/>
    </location>
</feature>
<dbReference type="InterPro" id="IPR013096">
    <property type="entry name" value="Cupin_2"/>
</dbReference>
<dbReference type="Proteomes" id="UP001590950">
    <property type="component" value="Unassembled WGS sequence"/>
</dbReference>
<dbReference type="SUPFAM" id="SSF51182">
    <property type="entry name" value="RmlC-like cupins"/>
    <property type="match status" value="1"/>
</dbReference>
<gene>
    <name evidence="2" type="ORF">N7G274_006216</name>
</gene>
<dbReference type="Pfam" id="PF07883">
    <property type="entry name" value="Cupin_2"/>
    <property type="match status" value="1"/>
</dbReference>
<dbReference type="InterPro" id="IPR014710">
    <property type="entry name" value="RmlC-like_jellyroll"/>
</dbReference>
<comment type="caution">
    <text evidence="2">The sequence shown here is derived from an EMBL/GenBank/DDBJ whole genome shotgun (WGS) entry which is preliminary data.</text>
</comment>
<keyword evidence="3" id="KW-1185">Reference proteome</keyword>
<accession>A0ABR4A8N8</accession>
<sequence length="198" mass="21290">MATNRPPNESQVSTNLPGLTHYITGHSPSGSAIVECTRPAEWNTLLDKTFGFNVVYTTSEFPVSLNDNADIKTHDEVMAKGQLGLVNPNGTVARMVDFAPGSSALMHRTQSLDYGVVIEGEVEMILDDGIKKTMSRGDVAVQRGTNHGWRNTSKTEWARMFFVLQDCQKVVIGDKELGEDVSNASSGEGLVSGGSGGK</sequence>
<proteinExistence type="predicted"/>
<dbReference type="InterPro" id="IPR047142">
    <property type="entry name" value="OryJ/VirC-like"/>
</dbReference>
<evidence type="ECO:0000259" key="1">
    <source>
        <dbReference type="Pfam" id="PF07883"/>
    </source>
</evidence>
<protein>
    <recommendedName>
        <fullName evidence="1">Cupin type-2 domain-containing protein</fullName>
    </recommendedName>
</protein>
<dbReference type="EMBL" id="JBEFKJ010000018">
    <property type="protein sequence ID" value="KAL2041271.1"/>
    <property type="molecule type" value="Genomic_DNA"/>
</dbReference>
<dbReference type="CDD" id="cd02231">
    <property type="entry name" value="cupin_BLL6423-like"/>
    <property type="match status" value="1"/>
</dbReference>
<dbReference type="Gene3D" id="2.60.120.10">
    <property type="entry name" value="Jelly Rolls"/>
    <property type="match status" value="1"/>
</dbReference>
<name>A0ABR4A8N8_9LECA</name>
<evidence type="ECO:0000313" key="2">
    <source>
        <dbReference type="EMBL" id="KAL2041271.1"/>
    </source>
</evidence>
<dbReference type="InterPro" id="IPR011051">
    <property type="entry name" value="RmlC_Cupin_sf"/>
</dbReference>
<dbReference type="PANTHER" id="PTHR36156">
    <property type="entry name" value="SLR2101 PROTEIN"/>
    <property type="match status" value="1"/>
</dbReference>
<organism evidence="2 3">
    <name type="scientific">Stereocaulon virgatum</name>
    <dbReference type="NCBI Taxonomy" id="373712"/>
    <lineage>
        <taxon>Eukaryota</taxon>
        <taxon>Fungi</taxon>
        <taxon>Dikarya</taxon>
        <taxon>Ascomycota</taxon>
        <taxon>Pezizomycotina</taxon>
        <taxon>Lecanoromycetes</taxon>
        <taxon>OSLEUM clade</taxon>
        <taxon>Lecanoromycetidae</taxon>
        <taxon>Lecanorales</taxon>
        <taxon>Lecanorineae</taxon>
        <taxon>Stereocaulaceae</taxon>
        <taxon>Stereocaulon</taxon>
    </lineage>
</organism>